<feature type="compositionally biased region" description="Gly residues" evidence="2">
    <location>
        <begin position="27"/>
        <end position="41"/>
    </location>
</feature>
<feature type="compositionally biased region" description="Low complexity" evidence="2">
    <location>
        <begin position="13"/>
        <end position="26"/>
    </location>
</feature>
<evidence type="ECO:0008006" key="5">
    <source>
        <dbReference type="Google" id="ProtNLM"/>
    </source>
</evidence>
<comment type="caution">
    <text evidence="3">The sequence shown here is derived from an EMBL/GenBank/DDBJ whole genome shotgun (WGS) entry which is preliminary data.</text>
</comment>
<evidence type="ECO:0000256" key="2">
    <source>
        <dbReference type="SAM" id="MobiDB-lite"/>
    </source>
</evidence>
<sequence>MTGIAPGRPGPDTAPSTGPGTASGTASGMGPGAASGTGSGAVPGVVGVPAQRATPLPSPERRGRTEISDRVITKIACGAAMEVPEVRDARPRGLPWTRASGGAVHGGQAALRLNVRVGYPSPLHAVARRLREHVTRRVAAHTGLDVTRLDITMTDLDGDLP</sequence>
<name>A0ABP4S4E7_9ACTN</name>
<feature type="region of interest" description="Disordered" evidence="2">
    <location>
        <begin position="1"/>
        <end position="68"/>
    </location>
</feature>
<dbReference type="EMBL" id="BAAAMU010000074">
    <property type="protein sequence ID" value="GAA1665858.1"/>
    <property type="molecule type" value="Genomic_DNA"/>
</dbReference>
<keyword evidence="4" id="KW-1185">Reference proteome</keyword>
<evidence type="ECO:0000313" key="4">
    <source>
        <dbReference type="Proteomes" id="UP001500064"/>
    </source>
</evidence>
<dbReference type="InterPro" id="IPR005531">
    <property type="entry name" value="Asp23"/>
</dbReference>
<evidence type="ECO:0000313" key="3">
    <source>
        <dbReference type="EMBL" id="GAA1665858.1"/>
    </source>
</evidence>
<proteinExistence type="inferred from homology"/>
<accession>A0ABP4S4E7</accession>
<comment type="similarity">
    <text evidence="1">Belongs to the asp23 family.</text>
</comment>
<evidence type="ECO:0000256" key="1">
    <source>
        <dbReference type="ARBA" id="ARBA00005721"/>
    </source>
</evidence>
<organism evidence="3 4">
    <name type="scientific">Nonomuraea maheshkhaliensis</name>
    <dbReference type="NCBI Taxonomy" id="419590"/>
    <lineage>
        <taxon>Bacteria</taxon>
        <taxon>Bacillati</taxon>
        <taxon>Actinomycetota</taxon>
        <taxon>Actinomycetes</taxon>
        <taxon>Streptosporangiales</taxon>
        <taxon>Streptosporangiaceae</taxon>
        <taxon>Nonomuraea</taxon>
    </lineage>
</organism>
<dbReference type="Pfam" id="PF03780">
    <property type="entry name" value="Asp23"/>
    <property type="match status" value="1"/>
</dbReference>
<feature type="compositionally biased region" description="Basic and acidic residues" evidence="2">
    <location>
        <begin position="59"/>
        <end position="68"/>
    </location>
</feature>
<dbReference type="Proteomes" id="UP001500064">
    <property type="component" value="Unassembled WGS sequence"/>
</dbReference>
<reference evidence="4" key="1">
    <citation type="journal article" date="2019" name="Int. J. Syst. Evol. Microbiol.">
        <title>The Global Catalogue of Microorganisms (GCM) 10K type strain sequencing project: providing services to taxonomists for standard genome sequencing and annotation.</title>
        <authorList>
            <consortium name="The Broad Institute Genomics Platform"/>
            <consortium name="The Broad Institute Genome Sequencing Center for Infectious Disease"/>
            <person name="Wu L."/>
            <person name="Ma J."/>
        </authorList>
    </citation>
    <scope>NUCLEOTIDE SEQUENCE [LARGE SCALE GENOMIC DNA]</scope>
    <source>
        <strain evidence="4">JCM 13929</strain>
    </source>
</reference>
<gene>
    <name evidence="3" type="ORF">GCM10009733_074400</name>
</gene>
<protein>
    <recommendedName>
        <fullName evidence="5">Asp23/Gls24 family envelope stress response protein</fullName>
    </recommendedName>
</protein>